<dbReference type="HOGENOM" id="CLU_3393019_0_0_1"/>
<name>B8BK33_ORYSI</name>
<dbReference type="Gramene" id="BGIOSGA035135-TA">
    <property type="protein sequence ID" value="BGIOSGA035135-PA"/>
    <property type="gene ID" value="BGIOSGA035135"/>
</dbReference>
<protein>
    <submittedName>
        <fullName evidence="2">Uncharacterized protein</fullName>
    </submittedName>
</protein>
<dbReference type="EMBL" id="CM000136">
    <property type="protein sequence ID" value="EEC68019.1"/>
    <property type="molecule type" value="Genomic_DNA"/>
</dbReference>
<evidence type="ECO:0000256" key="1">
    <source>
        <dbReference type="SAM" id="MobiDB-lite"/>
    </source>
</evidence>
<proteinExistence type="predicted"/>
<sequence length="32" mass="3229">MTSGTIILTTGTDGGGSARIETHMARSIAHQG</sequence>
<feature type="region of interest" description="Disordered" evidence="1">
    <location>
        <begin position="1"/>
        <end position="20"/>
    </location>
</feature>
<feature type="compositionally biased region" description="Low complexity" evidence="1">
    <location>
        <begin position="1"/>
        <end position="11"/>
    </location>
</feature>
<evidence type="ECO:0000313" key="3">
    <source>
        <dbReference type="Proteomes" id="UP000007015"/>
    </source>
</evidence>
<gene>
    <name evidence="2" type="ORF">OsI_35824</name>
</gene>
<dbReference type="Proteomes" id="UP000007015">
    <property type="component" value="Chromosome 11"/>
</dbReference>
<reference evidence="2 3" key="1">
    <citation type="journal article" date="2005" name="PLoS Biol.">
        <title>The genomes of Oryza sativa: a history of duplications.</title>
        <authorList>
            <person name="Yu J."/>
            <person name="Wang J."/>
            <person name="Lin W."/>
            <person name="Li S."/>
            <person name="Li H."/>
            <person name="Zhou J."/>
            <person name="Ni P."/>
            <person name="Dong W."/>
            <person name="Hu S."/>
            <person name="Zeng C."/>
            <person name="Zhang J."/>
            <person name="Zhang Y."/>
            <person name="Li R."/>
            <person name="Xu Z."/>
            <person name="Li S."/>
            <person name="Li X."/>
            <person name="Zheng H."/>
            <person name="Cong L."/>
            <person name="Lin L."/>
            <person name="Yin J."/>
            <person name="Geng J."/>
            <person name="Li G."/>
            <person name="Shi J."/>
            <person name="Liu J."/>
            <person name="Lv H."/>
            <person name="Li J."/>
            <person name="Wang J."/>
            <person name="Deng Y."/>
            <person name="Ran L."/>
            <person name="Shi X."/>
            <person name="Wang X."/>
            <person name="Wu Q."/>
            <person name="Li C."/>
            <person name="Ren X."/>
            <person name="Wang J."/>
            <person name="Wang X."/>
            <person name="Li D."/>
            <person name="Liu D."/>
            <person name="Zhang X."/>
            <person name="Ji Z."/>
            <person name="Zhao W."/>
            <person name="Sun Y."/>
            <person name="Zhang Z."/>
            <person name="Bao J."/>
            <person name="Han Y."/>
            <person name="Dong L."/>
            <person name="Ji J."/>
            <person name="Chen P."/>
            <person name="Wu S."/>
            <person name="Liu J."/>
            <person name="Xiao Y."/>
            <person name="Bu D."/>
            <person name="Tan J."/>
            <person name="Yang L."/>
            <person name="Ye C."/>
            <person name="Zhang J."/>
            <person name="Xu J."/>
            <person name="Zhou Y."/>
            <person name="Yu Y."/>
            <person name="Zhang B."/>
            <person name="Zhuang S."/>
            <person name="Wei H."/>
            <person name="Liu B."/>
            <person name="Lei M."/>
            <person name="Yu H."/>
            <person name="Li Y."/>
            <person name="Xu H."/>
            <person name="Wei S."/>
            <person name="He X."/>
            <person name="Fang L."/>
            <person name="Zhang Z."/>
            <person name="Zhang Y."/>
            <person name="Huang X."/>
            <person name="Su Z."/>
            <person name="Tong W."/>
            <person name="Li J."/>
            <person name="Tong Z."/>
            <person name="Li S."/>
            <person name="Ye J."/>
            <person name="Wang L."/>
            <person name="Fang L."/>
            <person name="Lei T."/>
            <person name="Chen C."/>
            <person name="Chen H."/>
            <person name="Xu Z."/>
            <person name="Li H."/>
            <person name="Huang H."/>
            <person name="Zhang F."/>
            <person name="Xu H."/>
            <person name="Li N."/>
            <person name="Zhao C."/>
            <person name="Li S."/>
            <person name="Dong L."/>
            <person name="Huang Y."/>
            <person name="Li L."/>
            <person name="Xi Y."/>
            <person name="Qi Q."/>
            <person name="Li W."/>
            <person name="Zhang B."/>
            <person name="Hu W."/>
            <person name="Zhang Y."/>
            <person name="Tian X."/>
            <person name="Jiao Y."/>
            <person name="Liang X."/>
            <person name="Jin J."/>
            <person name="Gao L."/>
            <person name="Zheng W."/>
            <person name="Hao B."/>
            <person name="Liu S."/>
            <person name="Wang W."/>
            <person name="Yuan L."/>
            <person name="Cao M."/>
            <person name="McDermott J."/>
            <person name="Samudrala R."/>
            <person name="Wang J."/>
            <person name="Wong G.K."/>
            <person name="Yang H."/>
        </authorList>
    </citation>
    <scope>NUCLEOTIDE SEQUENCE [LARGE SCALE GENOMIC DNA]</scope>
    <source>
        <strain evidence="3">cv. 93-11</strain>
    </source>
</reference>
<dbReference type="AlphaFoldDB" id="B8BK33"/>
<organism evidence="2 3">
    <name type="scientific">Oryza sativa subsp. indica</name>
    <name type="common">Rice</name>
    <dbReference type="NCBI Taxonomy" id="39946"/>
    <lineage>
        <taxon>Eukaryota</taxon>
        <taxon>Viridiplantae</taxon>
        <taxon>Streptophyta</taxon>
        <taxon>Embryophyta</taxon>
        <taxon>Tracheophyta</taxon>
        <taxon>Spermatophyta</taxon>
        <taxon>Magnoliopsida</taxon>
        <taxon>Liliopsida</taxon>
        <taxon>Poales</taxon>
        <taxon>Poaceae</taxon>
        <taxon>BOP clade</taxon>
        <taxon>Oryzoideae</taxon>
        <taxon>Oryzeae</taxon>
        <taxon>Oryzinae</taxon>
        <taxon>Oryza</taxon>
        <taxon>Oryza sativa</taxon>
    </lineage>
</organism>
<keyword evidence="3" id="KW-1185">Reference proteome</keyword>
<evidence type="ECO:0000313" key="2">
    <source>
        <dbReference type="EMBL" id="EEC68019.1"/>
    </source>
</evidence>
<accession>B8BK33</accession>